<organism evidence="4 5">
    <name type="scientific">Pseudofrankia asymbiotica</name>
    <dbReference type="NCBI Taxonomy" id="1834516"/>
    <lineage>
        <taxon>Bacteria</taxon>
        <taxon>Bacillati</taxon>
        <taxon>Actinomycetota</taxon>
        <taxon>Actinomycetes</taxon>
        <taxon>Frankiales</taxon>
        <taxon>Frankiaceae</taxon>
        <taxon>Pseudofrankia</taxon>
    </lineage>
</organism>
<evidence type="ECO:0000259" key="3">
    <source>
        <dbReference type="PROSITE" id="PS50006"/>
    </source>
</evidence>
<comment type="caution">
    <text evidence="4">The sequence shown here is derived from an EMBL/GenBank/DDBJ whole genome shotgun (WGS) entry which is preliminary data.</text>
</comment>
<dbReference type="Proteomes" id="UP000188929">
    <property type="component" value="Unassembled WGS sequence"/>
</dbReference>
<keyword evidence="5" id="KW-1185">Reference proteome</keyword>
<evidence type="ECO:0000313" key="5">
    <source>
        <dbReference type="Proteomes" id="UP000188929"/>
    </source>
</evidence>
<dbReference type="Gene3D" id="2.60.200.20">
    <property type="match status" value="1"/>
</dbReference>
<sequence length="209" mass="22230">MAAAGLAAQEAVCPLCETPREPGQRYCEECAYDFLTRTVPAGREHPAPPLITQPTPPPAPPSTPSSPPGVPERPEPPAGVAATWLAEVVPDRAYFDRGDDGSVPFPTDTPPRLVALLGSRTLIGRRSRSRGIFPEIDLSLPPEDIGISRAHALLEHPPGGPLTVTDLGSANGTWLGDSLRRVERGVAVELAAGARIYLGSWTRITLRAR</sequence>
<protein>
    <recommendedName>
        <fullName evidence="3">FHA domain-containing protein</fullName>
    </recommendedName>
</protein>
<dbReference type="Pfam" id="PF00498">
    <property type="entry name" value="FHA"/>
    <property type="match status" value="1"/>
</dbReference>
<keyword evidence="1" id="KW-0597">Phosphoprotein</keyword>
<feature type="compositionally biased region" description="Pro residues" evidence="2">
    <location>
        <begin position="47"/>
        <end position="71"/>
    </location>
</feature>
<dbReference type="CDD" id="cd00060">
    <property type="entry name" value="FHA"/>
    <property type="match status" value="1"/>
</dbReference>
<dbReference type="AlphaFoldDB" id="A0A1V2I252"/>
<name>A0A1V2I252_9ACTN</name>
<feature type="domain" description="FHA" evidence="3">
    <location>
        <begin position="121"/>
        <end position="180"/>
    </location>
</feature>
<dbReference type="InterPro" id="IPR008984">
    <property type="entry name" value="SMAD_FHA_dom_sf"/>
</dbReference>
<dbReference type="SMART" id="SM00240">
    <property type="entry name" value="FHA"/>
    <property type="match status" value="1"/>
</dbReference>
<accession>A0A1V2I252</accession>
<dbReference type="PROSITE" id="PS50006">
    <property type="entry name" value="FHA_DOMAIN"/>
    <property type="match status" value="1"/>
</dbReference>
<reference evidence="5" key="1">
    <citation type="submission" date="2016-10" db="EMBL/GenBank/DDBJ databases">
        <title>Frankia sp. NRRL B-16386 Genome sequencing.</title>
        <authorList>
            <person name="Ghodhbane-Gtari F."/>
            <person name="Swanson E."/>
            <person name="Gueddou A."/>
            <person name="Hezbri K."/>
            <person name="Ktari K."/>
            <person name="Nouioui I."/>
            <person name="Morris K."/>
            <person name="Simpson S."/>
            <person name="Abebe-Akele F."/>
            <person name="Thomas K."/>
            <person name="Gtari M."/>
            <person name="Tisa L.S."/>
        </authorList>
    </citation>
    <scope>NUCLEOTIDE SEQUENCE [LARGE SCALE GENOMIC DNA]</scope>
    <source>
        <strain evidence="5">NRRL B-16386</strain>
    </source>
</reference>
<evidence type="ECO:0000313" key="4">
    <source>
        <dbReference type="EMBL" id="ONH23428.1"/>
    </source>
</evidence>
<gene>
    <name evidence="4" type="ORF">BL253_33015</name>
</gene>
<dbReference type="EMBL" id="MOMC01000086">
    <property type="protein sequence ID" value="ONH23428.1"/>
    <property type="molecule type" value="Genomic_DNA"/>
</dbReference>
<dbReference type="STRING" id="1834516.BL253_33015"/>
<evidence type="ECO:0000256" key="1">
    <source>
        <dbReference type="ARBA" id="ARBA00022553"/>
    </source>
</evidence>
<feature type="region of interest" description="Disordered" evidence="2">
    <location>
        <begin position="41"/>
        <end position="78"/>
    </location>
</feature>
<evidence type="ECO:0000256" key="2">
    <source>
        <dbReference type="SAM" id="MobiDB-lite"/>
    </source>
</evidence>
<dbReference type="InterPro" id="IPR000253">
    <property type="entry name" value="FHA_dom"/>
</dbReference>
<dbReference type="SUPFAM" id="SSF49879">
    <property type="entry name" value="SMAD/FHA domain"/>
    <property type="match status" value="1"/>
</dbReference>
<proteinExistence type="predicted"/>